<gene>
    <name evidence="1" type="ORF">DJ533_12620</name>
</gene>
<dbReference type="InterPro" id="IPR025915">
    <property type="entry name" value="Phage_gp49_66"/>
</dbReference>
<reference evidence="1" key="1">
    <citation type="submission" date="2019-08" db="EMBL/GenBank/DDBJ databases">
        <title>The complete genome of Acinetobacter defluvii strain WCHAD010030.</title>
        <authorList>
            <person name="Hu Y."/>
            <person name="Qin J."/>
            <person name="Feng Y."/>
            <person name="Zong Z."/>
        </authorList>
    </citation>
    <scope>NUCLEOTIDE SEQUENCE</scope>
    <source>
        <strain evidence="1">WCHA30</strain>
    </source>
</reference>
<dbReference type="OrthoDB" id="5688154at2"/>
<dbReference type="EMBL" id="CP029397">
    <property type="protein sequence ID" value="AWL29353.1"/>
    <property type="molecule type" value="Genomic_DNA"/>
</dbReference>
<dbReference type="KEGG" id="adv:DJ533_12620"/>
<evidence type="ECO:0000313" key="1">
    <source>
        <dbReference type="EMBL" id="AWL29353.1"/>
    </source>
</evidence>
<name>A0A2S2FEG0_9GAMM</name>
<evidence type="ECO:0000313" key="2">
    <source>
        <dbReference type="Proteomes" id="UP000245977"/>
    </source>
</evidence>
<dbReference type="AlphaFoldDB" id="A0A2S2FEG0"/>
<dbReference type="Proteomes" id="UP000245977">
    <property type="component" value="Chromosome"/>
</dbReference>
<accession>A0A2S2FEG0</accession>
<sequence length="295" mass="32643">MTAQITLQLDPTTDTTGNAEQVARMIGVSAWHISGDYLVVENPLLDYRVTNNETYSHKTDRIPNGAVVILVQEEPKTVEQQIEQEIQSKNLNAPRLTPADIDATIVDEYYFTAAQGVGNNCNGYDAMGFHSVLGTLTFCVLVLKNGFTVTGESACASPENFDPEIGKKVARENARNKVWMLEGYLLKEKLNHQIKIQEHFASQGVDAGKLQDSPIVSEFPELEIKYSDAVKSTDPTNDNQACASGNVGECIHRTKLLNNRENAYLLTQLLSLPNINNDLRKKAEAKMTSLLDELI</sequence>
<dbReference type="Pfam" id="PF13876">
    <property type="entry name" value="Phage_gp49_66"/>
    <property type="match status" value="1"/>
</dbReference>
<proteinExistence type="predicted"/>
<dbReference type="STRING" id="1871111.GCA_001704615_01293"/>
<protein>
    <submittedName>
        <fullName evidence="1">Uncharacterized protein</fullName>
    </submittedName>
</protein>
<organism evidence="1 2">
    <name type="scientific">Acinetobacter defluvii</name>
    <dbReference type="NCBI Taxonomy" id="1871111"/>
    <lineage>
        <taxon>Bacteria</taxon>
        <taxon>Pseudomonadati</taxon>
        <taxon>Pseudomonadota</taxon>
        <taxon>Gammaproteobacteria</taxon>
        <taxon>Moraxellales</taxon>
        <taxon>Moraxellaceae</taxon>
        <taxon>Acinetobacter</taxon>
    </lineage>
</organism>
<keyword evidence="2" id="KW-1185">Reference proteome</keyword>